<evidence type="ECO:0000256" key="4">
    <source>
        <dbReference type="ARBA" id="ARBA00022692"/>
    </source>
</evidence>
<evidence type="ECO:0000313" key="9">
    <source>
        <dbReference type="EMBL" id="SCQ81867.1"/>
    </source>
</evidence>
<dbReference type="PANTHER" id="PTHR30614:SF0">
    <property type="entry name" value="L-CYSTINE TRANSPORT SYSTEM PERMEASE PROTEIN TCYL"/>
    <property type="match status" value="1"/>
</dbReference>
<name>A0A0A8SC89_9ACTN</name>
<dbReference type="CDD" id="cd06261">
    <property type="entry name" value="TM_PBP2"/>
    <property type="match status" value="1"/>
</dbReference>
<dbReference type="Pfam" id="PF00528">
    <property type="entry name" value="BPD_transp_1"/>
    <property type="match status" value="1"/>
</dbReference>
<keyword evidence="5" id="KW-0029">Amino-acid transport</keyword>
<dbReference type="GO" id="GO:0022857">
    <property type="term" value="F:transmembrane transporter activity"/>
    <property type="evidence" value="ECO:0007669"/>
    <property type="project" value="InterPro"/>
</dbReference>
<dbReference type="RefSeq" id="WP_013162022.1">
    <property type="nucleotide sequence ID" value="NZ_CCYN01000040.1"/>
</dbReference>
<protein>
    <submittedName>
        <fullName evidence="9">Probable amino-acid ABC transporter permease protein YckJ</fullName>
    </submittedName>
</protein>
<dbReference type="InterPro" id="IPR000515">
    <property type="entry name" value="MetI-like"/>
</dbReference>
<keyword evidence="2 8" id="KW-0813">Transport</keyword>
<dbReference type="GO" id="GO:0006865">
    <property type="term" value="P:amino acid transport"/>
    <property type="evidence" value="ECO:0007669"/>
    <property type="project" value="UniProtKB-KW"/>
</dbReference>
<dbReference type="GeneID" id="61221248"/>
<dbReference type="Proteomes" id="UP000250080">
    <property type="component" value="Chromosome I"/>
</dbReference>
<dbReference type="AlphaFoldDB" id="A0A0A8SC89"/>
<organism evidence="9 10">
    <name type="scientific">Propionibacterium freudenreichii</name>
    <dbReference type="NCBI Taxonomy" id="1744"/>
    <lineage>
        <taxon>Bacteria</taxon>
        <taxon>Bacillati</taxon>
        <taxon>Actinomycetota</taxon>
        <taxon>Actinomycetes</taxon>
        <taxon>Propionibacteriales</taxon>
        <taxon>Propionibacteriaceae</taxon>
        <taxon>Propionibacterium</taxon>
    </lineage>
</organism>
<dbReference type="GO" id="GO:0043190">
    <property type="term" value="C:ATP-binding cassette (ABC) transporter complex"/>
    <property type="evidence" value="ECO:0007669"/>
    <property type="project" value="InterPro"/>
</dbReference>
<dbReference type="EMBL" id="LT618793">
    <property type="protein sequence ID" value="SCQ81867.1"/>
    <property type="molecule type" value="Genomic_DNA"/>
</dbReference>
<dbReference type="PROSITE" id="PS50928">
    <property type="entry name" value="ABC_TM1"/>
    <property type="match status" value="1"/>
</dbReference>
<dbReference type="Gene3D" id="1.10.3720.10">
    <property type="entry name" value="MetI-like"/>
    <property type="match status" value="1"/>
</dbReference>
<dbReference type="NCBIfam" id="TIGR01726">
    <property type="entry name" value="HEQRo_perm_3TM"/>
    <property type="match status" value="1"/>
</dbReference>
<feature type="transmembrane region" description="Helical" evidence="8">
    <location>
        <begin position="46"/>
        <end position="68"/>
    </location>
</feature>
<dbReference type="InterPro" id="IPR010065">
    <property type="entry name" value="AA_ABC_transptr_permease_3TM"/>
</dbReference>
<sequence>MEGFTAIIAAVPYTALVTLGAFGLGFVLAIPLMFARRARLMVVRGISGFIVDLARGIPPIVWLLMIYFGLPNLGIMLDPIPAAIIGLGIITAGYLAEIFRGGMLAVRKGQFEAANALGLGGWTSFTRVVAPQAMRAMQPGLTTYSIGLIKDSSIASVIGVTEMVYTANSYAKISKEGVLLFFEAALIYLVISVPLGLLARRIEAHKQEASAR</sequence>
<comment type="similarity">
    <text evidence="8">Belongs to the binding-protein-dependent transport system permease family.</text>
</comment>
<evidence type="ECO:0000256" key="1">
    <source>
        <dbReference type="ARBA" id="ARBA00004651"/>
    </source>
</evidence>
<evidence type="ECO:0000256" key="7">
    <source>
        <dbReference type="ARBA" id="ARBA00023136"/>
    </source>
</evidence>
<dbReference type="PANTHER" id="PTHR30614">
    <property type="entry name" value="MEMBRANE COMPONENT OF AMINO ACID ABC TRANSPORTER"/>
    <property type="match status" value="1"/>
</dbReference>
<proteinExistence type="inferred from homology"/>
<feature type="transmembrane region" description="Helical" evidence="8">
    <location>
        <begin position="178"/>
        <end position="199"/>
    </location>
</feature>
<feature type="transmembrane region" description="Helical" evidence="8">
    <location>
        <begin position="6"/>
        <end position="34"/>
    </location>
</feature>
<evidence type="ECO:0000256" key="3">
    <source>
        <dbReference type="ARBA" id="ARBA00022475"/>
    </source>
</evidence>
<dbReference type="OrthoDB" id="92598at2"/>
<evidence type="ECO:0000256" key="5">
    <source>
        <dbReference type="ARBA" id="ARBA00022970"/>
    </source>
</evidence>
<dbReference type="InterPro" id="IPR043429">
    <property type="entry name" value="ArtM/GltK/GlnP/TcyL/YhdX-like"/>
</dbReference>
<evidence type="ECO:0000256" key="6">
    <source>
        <dbReference type="ARBA" id="ARBA00022989"/>
    </source>
</evidence>
<evidence type="ECO:0000313" key="10">
    <source>
        <dbReference type="Proteomes" id="UP000250080"/>
    </source>
</evidence>
<dbReference type="SUPFAM" id="SSF161098">
    <property type="entry name" value="MetI-like"/>
    <property type="match status" value="1"/>
</dbReference>
<keyword evidence="7 8" id="KW-0472">Membrane</keyword>
<accession>A0A0A8SC89</accession>
<reference evidence="9 10" key="1">
    <citation type="submission" date="2016-09" db="EMBL/GenBank/DDBJ databases">
        <authorList>
            <person name="Laine KS P."/>
        </authorList>
    </citation>
    <scope>NUCLEOTIDE SEQUENCE [LARGE SCALE GENOMIC DNA]</scope>
    <source>
        <strain evidence="9">PFRJS-23</strain>
    </source>
</reference>
<evidence type="ECO:0000256" key="2">
    <source>
        <dbReference type="ARBA" id="ARBA00022448"/>
    </source>
</evidence>
<gene>
    <name evidence="9" type="ORF">PFR_JS23_2056</name>
</gene>
<keyword evidence="3" id="KW-1003">Cell membrane</keyword>
<dbReference type="OMA" id="QWQSCQA"/>
<keyword evidence="6 8" id="KW-1133">Transmembrane helix</keyword>
<keyword evidence="4 8" id="KW-0812">Transmembrane</keyword>
<feature type="transmembrane region" description="Helical" evidence="8">
    <location>
        <begin position="80"/>
        <end position="99"/>
    </location>
</feature>
<dbReference type="InterPro" id="IPR035906">
    <property type="entry name" value="MetI-like_sf"/>
</dbReference>
<comment type="subcellular location">
    <subcellularLocation>
        <location evidence="1 8">Cell membrane</location>
        <topology evidence="1 8">Multi-pass membrane protein</topology>
    </subcellularLocation>
</comment>
<evidence type="ECO:0000256" key="8">
    <source>
        <dbReference type="RuleBase" id="RU363032"/>
    </source>
</evidence>